<proteinExistence type="predicted"/>
<reference evidence="4" key="2">
    <citation type="submission" date="2020-04" db="EMBL/GenBank/DDBJ databases">
        <authorList>
            <consortium name="NCBI Genome Project"/>
        </authorList>
    </citation>
    <scope>NUCLEOTIDE SEQUENCE</scope>
    <source>
        <strain evidence="4">CBS 304.34</strain>
    </source>
</reference>
<protein>
    <submittedName>
        <fullName evidence="2 4">Uncharacterized protein</fullName>
    </submittedName>
</protein>
<sequence>MPSTCAMRMVEHPIVGLVTKSEHDALPTLPLRNMADLKSLRETLRGGLEEAAGTATRKRCLQADDNSSPKRHRQAGSRAAALPAPSSSTVSSPDKNAASVKSSAKTPTKTTSVKTSSPNTPQRADPATMRRRPVAHPTPPSEKKKSQYPMILEAGKKATEAREKKRFGRIVHKVESKEDTQAARMKRALDNADSPTTTEKKKTGSSVLGVVPERLWGKSSAVQNITWMRTGLPDTSGRNKGMDEMKRAKEKAKIEKERAKRAKEEQELKERKETEITEKKRKDEELFDELFG</sequence>
<dbReference type="OrthoDB" id="10476413at2759"/>
<evidence type="ECO:0000313" key="4">
    <source>
        <dbReference type="RefSeq" id="XP_033582212.1"/>
    </source>
</evidence>
<evidence type="ECO:0000256" key="1">
    <source>
        <dbReference type="SAM" id="MobiDB-lite"/>
    </source>
</evidence>
<name>A0A6A6Z350_9PEZI</name>
<dbReference type="Proteomes" id="UP000504636">
    <property type="component" value="Unplaced"/>
</dbReference>
<reference evidence="2 4" key="1">
    <citation type="journal article" date="2020" name="Stud. Mycol.">
        <title>101 Dothideomycetes genomes: a test case for predicting lifestyles and emergence of pathogens.</title>
        <authorList>
            <person name="Haridas S."/>
            <person name="Albert R."/>
            <person name="Binder M."/>
            <person name="Bloem J."/>
            <person name="Labutti K."/>
            <person name="Salamov A."/>
            <person name="Andreopoulos B."/>
            <person name="Baker S."/>
            <person name="Barry K."/>
            <person name="Bills G."/>
            <person name="Bluhm B."/>
            <person name="Cannon C."/>
            <person name="Castanera R."/>
            <person name="Culley D."/>
            <person name="Daum C."/>
            <person name="Ezra D."/>
            <person name="Gonzalez J."/>
            <person name="Henrissat B."/>
            <person name="Kuo A."/>
            <person name="Liang C."/>
            <person name="Lipzen A."/>
            <person name="Lutzoni F."/>
            <person name="Magnuson J."/>
            <person name="Mondo S."/>
            <person name="Nolan M."/>
            <person name="Ohm R."/>
            <person name="Pangilinan J."/>
            <person name="Park H.-J."/>
            <person name="Ramirez L."/>
            <person name="Alfaro M."/>
            <person name="Sun H."/>
            <person name="Tritt A."/>
            <person name="Yoshinaga Y."/>
            <person name="Zwiers L.-H."/>
            <person name="Turgeon B."/>
            <person name="Goodwin S."/>
            <person name="Spatafora J."/>
            <person name="Crous P."/>
            <person name="Grigoriev I."/>
        </authorList>
    </citation>
    <scope>NUCLEOTIDE SEQUENCE</scope>
    <source>
        <strain evidence="2 4">CBS 304.34</strain>
    </source>
</reference>
<dbReference type="RefSeq" id="XP_033582212.1">
    <property type="nucleotide sequence ID" value="XM_033726964.1"/>
</dbReference>
<accession>A0A6A6Z350</accession>
<evidence type="ECO:0000313" key="2">
    <source>
        <dbReference type="EMBL" id="KAF2815248.1"/>
    </source>
</evidence>
<dbReference type="EMBL" id="MU003694">
    <property type="protein sequence ID" value="KAF2815248.1"/>
    <property type="molecule type" value="Genomic_DNA"/>
</dbReference>
<feature type="compositionally biased region" description="Basic and acidic residues" evidence="1">
    <location>
        <begin position="172"/>
        <end position="181"/>
    </location>
</feature>
<organism evidence="2">
    <name type="scientific">Mytilinidion resinicola</name>
    <dbReference type="NCBI Taxonomy" id="574789"/>
    <lineage>
        <taxon>Eukaryota</taxon>
        <taxon>Fungi</taxon>
        <taxon>Dikarya</taxon>
        <taxon>Ascomycota</taxon>
        <taxon>Pezizomycotina</taxon>
        <taxon>Dothideomycetes</taxon>
        <taxon>Pleosporomycetidae</taxon>
        <taxon>Mytilinidiales</taxon>
        <taxon>Mytilinidiaceae</taxon>
        <taxon>Mytilinidion</taxon>
    </lineage>
</organism>
<feature type="compositionally biased region" description="Low complexity" evidence="1">
    <location>
        <begin position="76"/>
        <end position="121"/>
    </location>
</feature>
<dbReference type="AlphaFoldDB" id="A0A6A6Z350"/>
<dbReference type="GeneID" id="54467857"/>
<gene>
    <name evidence="2 4" type="ORF">BDZ99DRAFT_549835</name>
</gene>
<evidence type="ECO:0000313" key="3">
    <source>
        <dbReference type="Proteomes" id="UP000504636"/>
    </source>
</evidence>
<feature type="region of interest" description="Disordered" evidence="1">
    <location>
        <begin position="50"/>
        <end position="149"/>
    </location>
</feature>
<reference evidence="4" key="3">
    <citation type="submission" date="2025-04" db="UniProtKB">
        <authorList>
            <consortium name="RefSeq"/>
        </authorList>
    </citation>
    <scope>IDENTIFICATION</scope>
    <source>
        <strain evidence="4">CBS 304.34</strain>
    </source>
</reference>
<feature type="compositionally biased region" description="Basic and acidic residues" evidence="1">
    <location>
        <begin position="240"/>
        <end position="284"/>
    </location>
</feature>
<keyword evidence="3" id="KW-1185">Reference proteome</keyword>
<feature type="region of interest" description="Disordered" evidence="1">
    <location>
        <begin position="172"/>
        <end position="206"/>
    </location>
</feature>
<feature type="region of interest" description="Disordered" evidence="1">
    <location>
        <begin position="227"/>
        <end position="292"/>
    </location>
</feature>